<dbReference type="SUPFAM" id="SSF56645">
    <property type="entry name" value="Acyl-CoA dehydrogenase NM domain-like"/>
    <property type="match status" value="1"/>
</dbReference>
<gene>
    <name evidence="4" type="ORF">GKO32_16070</name>
</gene>
<dbReference type="Pfam" id="PF02771">
    <property type="entry name" value="Acyl-CoA_dh_N"/>
    <property type="match status" value="1"/>
</dbReference>
<organism evidence="4 5">
    <name type="scientific">Amycolatopsis pithecellobii</name>
    <dbReference type="NCBI Taxonomy" id="664692"/>
    <lineage>
        <taxon>Bacteria</taxon>
        <taxon>Bacillati</taxon>
        <taxon>Actinomycetota</taxon>
        <taxon>Actinomycetes</taxon>
        <taxon>Pseudonocardiales</taxon>
        <taxon>Pseudonocardiaceae</taxon>
        <taxon>Amycolatopsis</taxon>
    </lineage>
</organism>
<dbReference type="InterPro" id="IPR013786">
    <property type="entry name" value="AcylCoA_DH/ox_N"/>
</dbReference>
<dbReference type="Pfam" id="PF08028">
    <property type="entry name" value="Acyl-CoA_dh_2"/>
    <property type="match status" value="1"/>
</dbReference>
<proteinExistence type="predicted"/>
<dbReference type="InterPro" id="IPR046373">
    <property type="entry name" value="Acyl-CoA_Oxase/DH_mid-dom_sf"/>
</dbReference>
<reference evidence="4 5" key="1">
    <citation type="submission" date="2019-11" db="EMBL/GenBank/DDBJ databases">
        <title>Draft genome of Amycolatopsis RM579.</title>
        <authorList>
            <person name="Duangmal K."/>
            <person name="Mingma R."/>
        </authorList>
    </citation>
    <scope>NUCLEOTIDE SEQUENCE [LARGE SCALE GENOMIC DNA]</scope>
    <source>
        <strain evidence="4 5">RM579</strain>
    </source>
</reference>
<dbReference type="InterPro" id="IPR013107">
    <property type="entry name" value="Acyl-CoA_DH_C"/>
</dbReference>
<protein>
    <submittedName>
        <fullName evidence="4">Acyl-CoA dehydrogenase</fullName>
    </submittedName>
</protein>
<dbReference type="SUPFAM" id="SSF47203">
    <property type="entry name" value="Acyl-CoA dehydrogenase C-terminal domain-like"/>
    <property type="match status" value="1"/>
</dbReference>
<accession>A0A6N7Z4P9</accession>
<dbReference type="PIRSF" id="PIRSF016578">
    <property type="entry name" value="HsaA"/>
    <property type="match status" value="1"/>
</dbReference>
<dbReference type="GO" id="GO:0050660">
    <property type="term" value="F:flavin adenine dinucleotide binding"/>
    <property type="evidence" value="ECO:0007669"/>
    <property type="project" value="InterPro"/>
</dbReference>
<evidence type="ECO:0000313" key="5">
    <source>
        <dbReference type="Proteomes" id="UP000440096"/>
    </source>
</evidence>
<evidence type="ECO:0000313" key="4">
    <source>
        <dbReference type="EMBL" id="MTD55481.1"/>
    </source>
</evidence>
<sequence>MPEATLTSTAPQSEPAIPTDEELFDRARQIGPTLVKRQAETETLTRYAEDTHRAFSEAGFYRMLIPKRFGGYECNLETYFKVVREIARNCPSTGWMLSQSINHTVTVGSFFSEEAQAAIFAEGNGEFRAPLTAKPEGTAEPTEDGGWKIYGTFHYNSGAPYSTHMMSHVIPTEMPDGSKPEPMLFIAPRHTYEILDDWGDVLGLKGSGSNSIRFDGGYIPGNYALPGQTFLTLDPKQAIGRNLHQNPMYAGSTLTFFLLGGANVATGTAMGAVDGYEDLLRTKQIPSPPFTPRTQDQDYQRWFGTAYGQIATAQAALDTYAREWIDLSARGAWTREQDLRLAGICREVVNNLCWNAVHTVIRTAGSSSIRNGQRMERVWRDYSQLYSHGWAFLHDVAARDLTRERVGAALAAGEWSPTFNEGAKV</sequence>
<dbReference type="OrthoDB" id="3402961at2"/>
<dbReference type="GO" id="GO:0016627">
    <property type="term" value="F:oxidoreductase activity, acting on the CH-CH group of donors"/>
    <property type="evidence" value="ECO:0007669"/>
    <property type="project" value="InterPro"/>
</dbReference>
<keyword evidence="5" id="KW-1185">Reference proteome</keyword>
<evidence type="ECO:0000259" key="2">
    <source>
        <dbReference type="Pfam" id="PF02771"/>
    </source>
</evidence>
<evidence type="ECO:0000259" key="3">
    <source>
        <dbReference type="Pfam" id="PF08028"/>
    </source>
</evidence>
<dbReference type="InterPro" id="IPR009100">
    <property type="entry name" value="AcylCoA_DH/oxidase_NM_dom_sf"/>
</dbReference>
<dbReference type="Gene3D" id="1.20.140.10">
    <property type="entry name" value="Butyryl-CoA Dehydrogenase, subunit A, domain 3"/>
    <property type="match status" value="1"/>
</dbReference>
<feature type="domain" description="Acyl-CoA dehydrogenase/oxidase N-terminal" evidence="2">
    <location>
        <begin position="21"/>
        <end position="105"/>
    </location>
</feature>
<dbReference type="Gene3D" id="1.10.540.10">
    <property type="entry name" value="Acyl-CoA dehydrogenase/oxidase, N-terminal domain"/>
    <property type="match status" value="1"/>
</dbReference>
<keyword evidence="1" id="KW-0560">Oxidoreductase</keyword>
<comment type="caution">
    <text evidence="4">The sequence shown here is derived from an EMBL/GenBank/DDBJ whole genome shotgun (WGS) entry which is preliminary data.</text>
</comment>
<dbReference type="AlphaFoldDB" id="A0A6N7Z4P9"/>
<dbReference type="EMBL" id="WMBA01000022">
    <property type="protein sequence ID" value="MTD55481.1"/>
    <property type="molecule type" value="Genomic_DNA"/>
</dbReference>
<dbReference type="InterPro" id="IPR036250">
    <property type="entry name" value="AcylCo_DH-like_C"/>
</dbReference>
<name>A0A6N7Z4P9_9PSEU</name>
<feature type="domain" description="Acyl-CoA dehydrogenase C-terminal" evidence="3">
    <location>
        <begin position="262"/>
        <end position="388"/>
    </location>
</feature>
<dbReference type="RefSeq" id="WP_154757672.1">
    <property type="nucleotide sequence ID" value="NZ_WMBA01000022.1"/>
</dbReference>
<dbReference type="Gene3D" id="2.40.110.10">
    <property type="entry name" value="Butyryl-CoA Dehydrogenase, subunit A, domain 2"/>
    <property type="match status" value="1"/>
</dbReference>
<evidence type="ECO:0000256" key="1">
    <source>
        <dbReference type="ARBA" id="ARBA00023002"/>
    </source>
</evidence>
<dbReference type="InterPro" id="IPR037069">
    <property type="entry name" value="AcylCoA_DH/ox_N_sf"/>
</dbReference>
<dbReference type="Proteomes" id="UP000440096">
    <property type="component" value="Unassembled WGS sequence"/>
</dbReference>